<dbReference type="AlphaFoldDB" id="A0A521FN29"/>
<evidence type="ECO:0000313" key="1">
    <source>
        <dbReference type="EMBL" id="SMO97597.1"/>
    </source>
</evidence>
<gene>
    <name evidence="1" type="ORF">SAMN06265221_12831</name>
</gene>
<accession>A0A521FN29</accession>
<dbReference type="Proteomes" id="UP000319014">
    <property type="component" value="Unassembled WGS sequence"/>
</dbReference>
<sequence length="65" mass="7000">MRVVSDAKSLGRMLFLHCNRADPTYKAAVRSLVYYALGRGSSEDARATFVTALTAAGLRVLGVPQ</sequence>
<protein>
    <submittedName>
        <fullName evidence="1">Uncharacterized protein</fullName>
    </submittedName>
</protein>
<keyword evidence="2" id="KW-1185">Reference proteome</keyword>
<dbReference type="EMBL" id="FXTK01000028">
    <property type="protein sequence ID" value="SMO97597.1"/>
    <property type="molecule type" value="Genomic_DNA"/>
</dbReference>
<organism evidence="1 2">
    <name type="scientific">Paracoccus laeviglucosivorans</name>
    <dbReference type="NCBI Taxonomy" id="1197861"/>
    <lineage>
        <taxon>Bacteria</taxon>
        <taxon>Pseudomonadati</taxon>
        <taxon>Pseudomonadota</taxon>
        <taxon>Alphaproteobacteria</taxon>
        <taxon>Rhodobacterales</taxon>
        <taxon>Paracoccaceae</taxon>
        <taxon>Paracoccus</taxon>
    </lineage>
</organism>
<evidence type="ECO:0000313" key="2">
    <source>
        <dbReference type="Proteomes" id="UP000319014"/>
    </source>
</evidence>
<reference evidence="1 2" key="1">
    <citation type="submission" date="2017-05" db="EMBL/GenBank/DDBJ databases">
        <authorList>
            <person name="Varghese N."/>
            <person name="Submissions S."/>
        </authorList>
    </citation>
    <scope>NUCLEOTIDE SEQUENCE [LARGE SCALE GENOMIC DNA]</scope>
    <source>
        <strain evidence="1 2">DSM 100094</strain>
    </source>
</reference>
<name>A0A521FN29_9RHOB</name>
<proteinExistence type="predicted"/>